<evidence type="ECO:0000256" key="5">
    <source>
        <dbReference type="ARBA" id="ARBA00025770"/>
    </source>
</evidence>
<dbReference type="FunFam" id="2.20.28.30:FF:000002">
    <property type="entry name" value="DNA-directed RNA polymerases II, IV and V subunit 12"/>
    <property type="match status" value="1"/>
</dbReference>
<evidence type="ECO:0000256" key="2">
    <source>
        <dbReference type="ARBA" id="ARBA00022723"/>
    </source>
</evidence>
<dbReference type="GO" id="GO:0003899">
    <property type="term" value="F:DNA-directed RNA polymerase activity"/>
    <property type="evidence" value="ECO:0007669"/>
    <property type="project" value="InterPro"/>
</dbReference>
<evidence type="ECO:0000313" key="8">
    <source>
        <dbReference type="Proteomes" id="UP000799439"/>
    </source>
</evidence>
<keyword evidence="4" id="KW-0539">Nucleus</keyword>
<dbReference type="PANTHER" id="PTHR12056:SF2">
    <property type="entry name" value="GEO11084P1"/>
    <property type="match status" value="1"/>
</dbReference>
<gene>
    <name evidence="7" type="ORF">K461DRAFT_291026</name>
</gene>
<feature type="region of interest" description="Disordered" evidence="6">
    <location>
        <begin position="1"/>
        <end position="23"/>
    </location>
</feature>
<comment type="subcellular location">
    <subcellularLocation>
        <location evidence="1">Nucleus</location>
    </subcellularLocation>
</comment>
<name>A0A9P4MK82_9PEZI</name>
<dbReference type="GO" id="GO:0005736">
    <property type="term" value="C:RNA polymerase I complex"/>
    <property type="evidence" value="ECO:0007669"/>
    <property type="project" value="TreeGrafter"/>
</dbReference>
<dbReference type="OrthoDB" id="5585087at2759"/>
<dbReference type="GO" id="GO:0006351">
    <property type="term" value="P:DNA-templated transcription"/>
    <property type="evidence" value="ECO:0007669"/>
    <property type="project" value="InterPro"/>
</dbReference>
<keyword evidence="2" id="KW-0479">Metal-binding</keyword>
<comment type="similarity">
    <text evidence="5">Belongs to the archaeal Rpo12/eukaryotic RPC10 RNA polymerase subunit family.</text>
</comment>
<feature type="compositionally biased region" description="Polar residues" evidence="6">
    <location>
        <begin position="69"/>
        <end position="84"/>
    </location>
</feature>
<dbReference type="InterPro" id="IPR039747">
    <property type="entry name" value="RPABC4"/>
</dbReference>
<dbReference type="EMBL" id="ML996082">
    <property type="protein sequence ID" value="KAF2156072.1"/>
    <property type="molecule type" value="Genomic_DNA"/>
</dbReference>
<dbReference type="Gene3D" id="2.20.28.30">
    <property type="entry name" value="RNA polymerase ii, chain L"/>
    <property type="match status" value="1"/>
</dbReference>
<dbReference type="AlphaFoldDB" id="A0A9P4MK82"/>
<dbReference type="InterPro" id="IPR029040">
    <property type="entry name" value="RPABC4/Spt4"/>
</dbReference>
<dbReference type="GO" id="GO:0003677">
    <property type="term" value="F:DNA binding"/>
    <property type="evidence" value="ECO:0007669"/>
    <property type="project" value="InterPro"/>
</dbReference>
<sequence>MRNSASGPDVAARANLSPPSKAGLLDARAPLQSLSLRTTINNKAARTLSPLTTSVIIAKMSREAFQAPSLPTSSQNQGNSTAFSAPTAGFEDTSRPVGYLCGDCDAKVFLKRGDPIRCKECGYRVLYKERTNRMIQFEAR</sequence>
<dbReference type="Proteomes" id="UP000799439">
    <property type="component" value="Unassembled WGS sequence"/>
</dbReference>
<organism evidence="7 8">
    <name type="scientific">Myriangium duriaei CBS 260.36</name>
    <dbReference type="NCBI Taxonomy" id="1168546"/>
    <lineage>
        <taxon>Eukaryota</taxon>
        <taxon>Fungi</taxon>
        <taxon>Dikarya</taxon>
        <taxon>Ascomycota</taxon>
        <taxon>Pezizomycotina</taxon>
        <taxon>Dothideomycetes</taxon>
        <taxon>Dothideomycetidae</taxon>
        <taxon>Myriangiales</taxon>
        <taxon>Myriangiaceae</taxon>
        <taxon>Myriangium</taxon>
    </lineage>
</organism>
<reference evidence="7" key="1">
    <citation type="journal article" date="2020" name="Stud. Mycol.">
        <title>101 Dothideomycetes genomes: a test case for predicting lifestyles and emergence of pathogens.</title>
        <authorList>
            <person name="Haridas S."/>
            <person name="Albert R."/>
            <person name="Binder M."/>
            <person name="Bloem J."/>
            <person name="Labutti K."/>
            <person name="Salamov A."/>
            <person name="Andreopoulos B."/>
            <person name="Baker S."/>
            <person name="Barry K."/>
            <person name="Bills G."/>
            <person name="Bluhm B."/>
            <person name="Cannon C."/>
            <person name="Castanera R."/>
            <person name="Culley D."/>
            <person name="Daum C."/>
            <person name="Ezra D."/>
            <person name="Gonzalez J."/>
            <person name="Henrissat B."/>
            <person name="Kuo A."/>
            <person name="Liang C."/>
            <person name="Lipzen A."/>
            <person name="Lutzoni F."/>
            <person name="Magnuson J."/>
            <person name="Mondo S."/>
            <person name="Nolan M."/>
            <person name="Ohm R."/>
            <person name="Pangilinan J."/>
            <person name="Park H.-J."/>
            <person name="Ramirez L."/>
            <person name="Alfaro M."/>
            <person name="Sun H."/>
            <person name="Tritt A."/>
            <person name="Yoshinaga Y."/>
            <person name="Zwiers L.-H."/>
            <person name="Turgeon B."/>
            <person name="Goodwin S."/>
            <person name="Spatafora J."/>
            <person name="Crous P."/>
            <person name="Grigoriev I."/>
        </authorList>
    </citation>
    <scope>NUCLEOTIDE SEQUENCE</scope>
    <source>
        <strain evidence="7">CBS 260.36</strain>
    </source>
</reference>
<evidence type="ECO:0000313" key="7">
    <source>
        <dbReference type="EMBL" id="KAF2156072.1"/>
    </source>
</evidence>
<evidence type="ECO:0000256" key="4">
    <source>
        <dbReference type="ARBA" id="ARBA00023242"/>
    </source>
</evidence>
<dbReference type="Pfam" id="PF03604">
    <property type="entry name" value="Zn_ribbon_RPAB4"/>
    <property type="match status" value="1"/>
</dbReference>
<dbReference type="SMART" id="SM00659">
    <property type="entry name" value="RPOLCX"/>
    <property type="match status" value="1"/>
</dbReference>
<dbReference type="SUPFAM" id="SSF63393">
    <property type="entry name" value="RNA polymerase subunits"/>
    <property type="match status" value="1"/>
</dbReference>
<dbReference type="PANTHER" id="PTHR12056">
    <property type="entry name" value="DNA-DIRECTED RNA POLYMERASES I, II, AND III"/>
    <property type="match status" value="1"/>
</dbReference>
<protein>
    <recommendedName>
        <fullName evidence="9">DNA-directed RNA polymerase I, II, and III subunit RPABC4</fullName>
    </recommendedName>
</protein>
<evidence type="ECO:0000256" key="3">
    <source>
        <dbReference type="ARBA" id="ARBA00022833"/>
    </source>
</evidence>
<feature type="region of interest" description="Disordered" evidence="6">
    <location>
        <begin position="66"/>
        <end position="89"/>
    </location>
</feature>
<evidence type="ECO:0000256" key="1">
    <source>
        <dbReference type="ARBA" id="ARBA00004123"/>
    </source>
</evidence>
<accession>A0A9P4MK82</accession>
<dbReference type="InterPro" id="IPR006591">
    <property type="entry name" value="RNAP_P/RPABC4"/>
</dbReference>
<evidence type="ECO:0008006" key="9">
    <source>
        <dbReference type="Google" id="ProtNLM"/>
    </source>
</evidence>
<dbReference type="GO" id="GO:0005666">
    <property type="term" value="C:RNA polymerase III complex"/>
    <property type="evidence" value="ECO:0007669"/>
    <property type="project" value="TreeGrafter"/>
</dbReference>
<keyword evidence="8" id="KW-1185">Reference proteome</keyword>
<proteinExistence type="inferred from homology"/>
<keyword evidence="3" id="KW-0862">Zinc</keyword>
<dbReference type="GO" id="GO:0005665">
    <property type="term" value="C:RNA polymerase II, core complex"/>
    <property type="evidence" value="ECO:0007669"/>
    <property type="project" value="TreeGrafter"/>
</dbReference>
<dbReference type="GO" id="GO:0008270">
    <property type="term" value="F:zinc ion binding"/>
    <property type="evidence" value="ECO:0007669"/>
    <property type="project" value="InterPro"/>
</dbReference>
<comment type="caution">
    <text evidence="7">The sequence shown here is derived from an EMBL/GenBank/DDBJ whole genome shotgun (WGS) entry which is preliminary data.</text>
</comment>
<evidence type="ECO:0000256" key="6">
    <source>
        <dbReference type="SAM" id="MobiDB-lite"/>
    </source>
</evidence>